<reference evidence="3" key="1">
    <citation type="journal article" date="2025" name="Foods">
        <title>Unveiling the Microbial Signatures of Arabica Coffee Cherries: Insights into Ripeness Specific Diversity, Functional Traits, and Implications for Quality and Safety.</title>
        <authorList>
            <consortium name="RefSeq"/>
            <person name="Tenea G.N."/>
            <person name="Cifuentes V."/>
            <person name="Reyes P."/>
            <person name="Cevallos-Vallejos M."/>
        </authorList>
    </citation>
    <scope>NUCLEOTIDE SEQUENCE [LARGE SCALE GENOMIC DNA]</scope>
</reference>
<evidence type="ECO:0000313" key="3">
    <source>
        <dbReference type="Proteomes" id="UP001652660"/>
    </source>
</evidence>
<dbReference type="SUPFAM" id="SSF52540">
    <property type="entry name" value="P-loop containing nucleoside triphosphate hydrolases"/>
    <property type="match status" value="1"/>
</dbReference>
<evidence type="ECO:0000313" key="4">
    <source>
        <dbReference type="RefSeq" id="XP_027120689.1"/>
    </source>
</evidence>
<feature type="domain" description="AAA+ ATPase" evidence="2">
    <location>
        <begin position="185"/>
        <end position="359"/>
    </location>
</feature>
<evidence type="ECO:0000256" key="1">
    <source>
        <dbReference type="SAM" id="Coils"/>
    </source>
</evidence>
<dbReference type="InterPro" id="IPR002182">
    <property type="entry name" value="NB-ARC"/>
</dbReference>
<evidence type="ECO:0000259" key="2">
    <source>
        <dbReference type="SMART" id="SM00382"/>
    </source>
</evidence>
<name>A0A6P6WZ72_COFAR</name>
<dbReference type="Gene3D" id="3.40.50.300">
    <property type="entry name" value="P-loop containing nucleotide triphosphate hydrolases"/>
    <property type="match status" value="1"/>
</dbReference>
<organism evidence="3 4">
    <name type="scientific">Coffea arabica</name>
    <name type="common">Arabian coffee</name>
    <dbReference type="NCBI Taxonomy" id="13443"/>
    <lineage>
        <taxon>Eukaryota</taxon>
        <taxon>Viridiplantae</taxon>
        <taxon>Streptophyta</taxon>
        <taxon>Embryophyta</taxon>
        <taxon>Tracheophyta</taxon>
        <taxon>Spermatophyta</taxon>
        <taxon>Magnoliopsida</taxon>
        <taxon>eudicotyledons</taxon>
        <taxon>Gunneridae</taxon>
        <taxon>Pentapetalae</taxon>
        <taxon>asterids</taxon>
        <taxon>lamiids</taxon>
        <taxon>Gentianales</taxon>
        <taxon>Rubiaceae</taxon>
        <taxon>Ixoroideae</taxon>
        <taxon>Gardenieae complex</taxon>
        <taxon>Bertiereae - Coffeeae clade</taxon>
        <taxon>Coffeeae</taxon>
        <taxon>Coffea</taxon>
    </lineage>
</organism>
<dbReference type="GeneID" id="113737703"/>
<proteinExistence type="predicted"/>
<dbReference type="PRINTS" id="PR00364">
    <property type="entry name" value="DISEASERSIST"/>
</dbReference>
<dbReference type="GO" id="GO:0098542">
    <property type="term" value="P:defense response to other organism"/>
    <property type="evidence" value="ECO:0007669"/>
    <property type="project" value="TreeGrafter"/>
</dbReference>
<dbReference type="InterPro" id="IPR003593">
    <property type="entry name" value="AAA+_ATPase"/>
</dbReference>
<dbReference type="InterPro" id="IPR027417">
    <property type="entry name" value="P-loop_NTPase"/>
</dbReference>
<dbReference type="Proteomes" id="UP001652660">
    <property type="component" value="Chromosome 3e"/>
</dbReference>
<dbReference type="RefSeq" id="XP_027120689.1">
    <property type="nucleotide sequence ID" value="XM_027264888.1"/>
</dbReference>
<dbReference type="Pfam" id="PF00931">
    <property type="entry name" value="NB-ARC"/>
    <property type="match status" value="1"/>
</dbReference>
<accession>A0A6P6WZ72</accession>
<dbReference type="PANTHER" id="PTHR23155">
    <property type="entry name" value="DISEASE RESISTANCE PROTEIN RP"/>
    <property type="match status" value="1"/>
</dbReference>
<keyword evidence="1" id="KW-0175">Coiled coil</keyword>
<dbReference type="AlphaFoldDB" id="A0A6P6WZ72"/>
<feature type="coiled-coil region" evidence="1">
    <location>
        <begin position="404"/>
        <end position="431"/>
    </location>
</feature>
<dbReference type="PANTHER" id="PTHR23155:SF1205">
    <property type="entry name" value="DISEASE RESISTANCE PROTEIN RPM1"/>
    <property type="match status" value="1"/>
</dbReference>
<dbReference type="OrthoDB" id="1436265at2759"/>
<dbReference type="GO" id="GO:0043531">
    <property type="term" value="F:ADP binding"/>
    <property type="evidence" value="ECO:0007669"/>
    <property type="project" value="InterPro"/>
</dbReference>
<protein>
    <submittedName>
        <fullName evidence="4">Probable disease resistance protein At5g45440</fullName>
    </submittedName>
</protein>
<reference evidence="4" key="2">
    <citation type="submission" date="2025-08" db="UniProtKB">
        <authorList>
            <consortium name="RefSeq"/>
        </authorList>
    </citation>
    <scope>IDENTIFICATION</scope>
    <source>
        <tissue evidence="4">Leaves</tissue>
    </source>
</reference>
<gene>
    <name evidence="4" type="primary">LOC113737703</name>
</gene>
<dbReference type="SMART" id="SM00382">
    <property type="entry name" value="AAA"/>
    <property type="match status" value="1"/>
</dbReference>
<sequence>MGSVDFGEVSHYLLAKFSALLDEAERDKDVSKLSCISRLRSAETRIKSKYANAINNSKITTSANSGTDLDIRKLIYDLISELSECRVFAQQHRGFGAVGHRTIFLRLKSLWFIIQKNRRLGELDNKLQEVLSRKISTGVDPASIAGNNEDDDDAYGNRRFVGLDPAAETVEKLILEGCEGDANTILKGFGIVGYGGSGKTTLARKVFRNLRNMFWPRIWVSLSGTLYDEPVSGDFRVKILRKILEQAGGDVSEMSTANVGDIPNLTEKLCRRLTGKRYLIVLDEAWHVNGWYGDLCSELPKGDDASFGDCISHALPKDSGGRIIVTTRRKSVATEMIGEKNLMPIDSLLDQKIGWSVFSEAVRENRRVDVNNSTLLKMEDIISKNCAGLPLVARTLATIIPEQIQKEEEEMRRKEAEMRGEEARLYEMRQKQAAALSRRQAWLTAE</sequence>
<dbReference type="InterPro" id="IPR044974">
    <property type="entry name" value="Disease_R_plants"/>
</dbReference>
<keyword evidence="3" id="KW-1185">Reference proteome</keyword>